<dbReference type="EMBL" id="JAAATX020000021">
    <property type="protein sequence ID" value="MBU9700158.1"/>
    <property type="molecule type" value="Genomic_DNA"/>
</dbReference>
<reference evidence="1 2" key="1">
    <citation type="submission" date="2021-06" db="EMBL/GenBank/DDBJ databases">
        <title>Rhodobacteraceae bacterium strain HSP-20.</title>
        <authorList>
            <person name="Chen W.-M."/>
        </authorList>
    </citation>
    <scope>NUCLEOTIDE SEQUENCE [LARGE SCALE GENOMIC DNA]</scope>
    <source>
        <strain evidence="1 2">HSP-20</strain>
    </source>
</reference>
<name>A0ABS6J9B5_9RHOB</name>
<evidence type="ECO:0000313" key="2">
    <source>
        <dbReference type="Proteomes" id="UP000731907"/>
    </source>
</evidence>
<organism evidence="1 2">
    <name type="scientific">Paragemmobacter amnigenus</name>
    <dbReference type="NCBI Taxonomy" id="2852097"/>
    <lineage>
        <taxon>Bacteria</taxon>
        <taxon>Pseudomonadati</taxon>
        <taxon>Pseudomonadota</taxon>
        <taxon>Alphaproteobacteria</taxon>
        <taxon>Rhodobacterales</taxon>
        <taxon>Paracoccaceae</taxon>
        <taxon>Paragemmobacter</taxon>
    </lineage>
</organism>
<accession>A0ABS6J9B5</accession>
<dbReference type="Proteomes" id="UP000731907">
    <property type="component" value="Unassembled WGS sequence"/>
</dbReference>
<comment type="caution">
    <text evidence="1">The sequence shown here is derived from an EMBL/GenBank/DDBJ whole genome shotgun (WGS) entry which is preliminary data.</text>
</comment>
<proteinExistence type="predicted"/>
<protein>
    <submittedName>
        <fullName evidence="1">tRNA(Ile)-lysidine synthetase</fullName>
    </submittedName>
</protein>
<feature type="non-terminal residue" evidence="1">
    <location>
        <position position="1"/>
    </location>
</feature>
<evidence type="ECO:0000313" key="1">
    <source>
        <dbReference type="EMBL" id="MBU9700158.1"/>
    </source>
</evidence>
<sequence length="228" mass="23178">NGDARFARVRARAAVAALEGAGVGAGEIAALAARMAEVRAALEAATAEAAARVARIDRGDVILDGAGLAGLPAEIARRLVLAALMWIGSAEYGPRGAELERFLAAMAGGRAATLAGVRLTVAGGRLRLTRELRAVAGVECPAGGVWDGRWRVSGPDSKGLTLRALGEKGLALCPDWRGAGMPRTSLVASVSLWRGGEVVAAPLAGFGAEWRAECTPPEGVLSAAALSH</sequence>
<keyword evidence="2" id="KW-1185">Reference proteome</keyword>
<gene>
    <name evidence="1" type="ORF">GU927_020155</name>
</gene>